<evidence type="ECO:0000256" key="9">
    <source>
        <dbReference type="ARBA" id="ARBA00022842"/>
    </source>
</evidence>
<dbReference type="SUPFAM" id="SSF53623">
    <property type="entry name" value="MurD-like peptide ligases, catalytic domain"/>
    <property type="match status" value="1"/>
</dbReference>
<evidence type="ECO:0000256" key="10">
    <source>
        <dbReference type="ARBA" id="ARBA00030592"/>
    </source>
</evidence>
<dbReference type="InterPro" id="IPR001645">
    <property type="entry name" value="Folylpolyglutamate_synth"/>
</dbReference>
<dbReference type="Ensembl" id="ENSRNOT00000139275.1">
    <property type="protein sequence ID" value="ENSRNOP00000108804.1"/>
    <property type="gene ID" value="ENSRNOG00000050780.4"/>
</dbReference>
<dbReference type="Proteomes" id="UP000002494">
    <property type="component" value="Chromosome 3"/>
</dbReference>
<dbReference type="PROSITE" id="PS01012">
    <property type="entry name" value="FOLYLPOLYGLU_SYNT_2"/>
    <property type="match status" value="1"/>
</dbReference>
<dbReference type="RGD" id="1587713">
    <property type="gene designation" value="Fpgs"/>
</dbReference>
<sequence>MSWARSHLCSALSLAAVSARGATMEGAAYRWLSAWPAPQEPSMEYQDAVRTLNTLQTNASCLEEVKRQRSDPQAQLEAMEVYLARSGLQVEDLNQLKIIHVTGTKGKGSTCAFTERILRNYGLKTGFFSSPHLVQVRERIRINGKPISPELFTKYFWHLYQQLEEFKDDSHISMPSYFRFLTLMAFHVFLQEKVDLAVVEVGIGGAFDCTNIIRKPVVCGVSSLGIDHTSLLGDTVEKIAWQKGGIFKPGVPAFTVLQPEGPLAVLRDRAQQISCPLYLCPPLEALEQVGLPLSLGLEGEHQRHNAALALQLARCWLEQQNYHDIQELKASKPSIRWQLPLAPVFRPTPHMRRGLRDTEWPGRTQVLQRGPVTWYLDGAHTTSSVQACVHWYCQSLERSRRTDGGHEVHILLFNSTGDRDSAALLKLLQPCHFDYAVFCPNVTEISSIGNAGFLGNAHTHMVRGPRGHVVKMSERALELEHQALPPMTVSSRLHWSRSTVWTTNGVWCRDACRDQELSRCSLSLRPLSSPPLTCLVLDPTDQQNFTVTLDQVLLRCLQHQKHWNCLAEKQASSNLWGSCGPESARPGSLLLAPHPPQPTSTSSLVFSCISHALQWISQGRDPIFQPESPPRNLLNHPTANSGASILREAAAIHVLVTGSLHLVGGALRLLDPSMSQ</sequence>
<keyword evidence="4" id="KW-0554">One-carbon metabolism</keyword>
<evidence type="ECO:0007829" key="16">
    <source>
        <dbReference type="PeptideAtlas" id="A0ABK0LTV5"/>
    </source>
</evidence>
<dbReference type="PANTHER" id="PTHR11136">
    <property type="entry name" value="FOLYLPOLYGLUTAMATE SYNTHASE-RELATED"/>
    <property type="match status" value="1"/>
</dbReference>
<evidence type="ECO:0000256" key="5">
    <source>
        <dbReference type="ARBA" id="ARBA00022598"/>
    </source>
</evidence>
<keyword evidence="16" id="KW-1267">Proteomics identification</keyword>
<reference evidence="14" key="3">
    <citation type="submission" date="2025-09" db="UniProtKB">
        <authorList>
            <consortium name="Ensembl"/>
        </authorList>
    </citation>
    <scope>IDENTIFICATION</scope>
    <source>
        <strain evidence="14">Brown Norway</strain>
    </source>
</reference>
<evidence type="ECO:0000256" key="6">
    <source>
        <dbReference type="ARBA" id="ARBA00022723"/>
    </source>
</evidence>
<dbReference type="NCBIfam" id="TIGR01499">
    <property type="entry name" value="folC"/>
    <property type="match status" value="1"/>
</dbReference>
<dbReference type="RefSeq" id="XP_038961794.1">
    <property type="nucleotide sequence ID" value="XM_039105866.2"/>
</dbReference>
<evidence type="ECO:0000313" key="15">
    <source>
        <dbReference type="Proteomes" id="UP000002494"/>
    </source>
</evidence>
<name>A0ABK0LTV5_RAT</name>
<evidence type="ECO:0000256" key="4">
    <source>
        <dbReference type="ARBA" id="ARBA00022563"/>
    </source>
</evidence>
<keyword evidence="5" id="KW-0436">Ligase</keyword>
<dbReference type="InterPro" id="IPR036615">
    <property type="entry name" value="Mur_ligase_C_dom_sf"/>
</dbReference>
<comment type="pathway">
    <text evidence="1">Cofactor biosynthesis; tetrahydrofolylpolyglutamate biosynthesis.</text>
</comment>
<keyword evidence="7" id="KW-0547">Nucleotide-binding</keyword>
<keyword evidence="9" id="KW-0460">Magnesium</keyword>
<dbReference type="SUPFAM" id="SSF53244">
    <property type="entry name" value="MurD-like peptide ligases, peptide-binding domain"/>
    <property type="match status" value="1"/>
</dbReference>
<evidence type="ECO:0000256" key="7">
    <source>
        <dbReference type="ARBA" id="ARBA00022741"/>
    </source>
</evidence>
<proteinExistence type="evidence at protein level"/>
<comment type="similarity">
    <text evidence="2">Belongs to the folylpolyglutamate synthase family.</text>
</comment>
<dbReference type="PANTHER" id="PTHR11136:SF5">
    <property type="entry name" value="FOLYLPOLYGLUTAMATE SYNTHASE, MITOCHONDRIAL"/>
    <property type="match status" value="1"/>
</dbReference>
<evidence type="ECO:0000256" key="12">
    <source>
        <dbReference type="ARBA" id="ARBA00047493"/>
    </source>
</evidence>
<dbReference type="InterPro" id="IPR036565">
    <property type="entry name" value="Mur-like_cat_sf"/>
</dbReference>
<feature type="chain" id="PRO_5046332151" description="tetrahydrofolate synthase" evidence="13">
    <location>
        <begin position="22"/>
        <end position="676"/>
    </location>
</feature>
<evidence type="ECO:0000256" key="11">
    <source>
        <dbReference type="ARBA" id="ARBA00030876"/>
    </source>
</evidence>
<evidence type="ECO:0000256" key="3">
    <source>
        <dbReference type="ARBA" id="ARBA00013025"/>
    </source>
</evidence>
<evidence type="ECO:0000256" key="2">
    <source>
        <dbReference type="ARBA" id="ARBA00008276"/>
    </source>
</evidence>
<comment type="catalytic activity">
    <reaction evidence="12">
        <text>(6S)-5,6,7,8-tetrahydrofolyl-(gamma-L-Glu)(n) + L-glutamate + ATP = (6S)-5,6,7,8-tetrahydrofolyl-(gamma-L-Glu)(n+1) + ADP + phosphate + H(+)</text>
        <dbReference type="Rhea" id="RHEA:10580"/>
        <dbReference type="Rhea" id="RHEA-COMP:14738"/>
        <dbReference type="Rhea" id="RHEA-COMP:14740"/>
        <dbReference type="ChEBI" id="CHEBI:15378"/>
        <dbReference type="ChEBI" id="CHEBI:29985"/>
        <dbReference type="ChEBI" id="CHEBI:30616"/>
        <dbReference type="ChEBI" id="CHEBI:43474"/>
        <dbReference type="ChEBI" id="CHEBI:141005"/>
        <dbReference type="ChEBI" id="CHEBI:456216"/>
        <dbReference type="EC" id="6.3.2.17"/>
    </reaction>
</comment>
<evidence type="ECO:0000313" key="14">
    <source>
        <dbReference type="Ensembl" id="ENSRNOP00000108804.1"/>
    </source>
</evidence>
<keyword evidence="8" id="KW-0067">ATP-binding</keyword>
<evidence type="ECO:0000256" key="13">
    <source>
        <dbReference type="SAM" id="SignalP"/>
    </source>
</evidence>
<protein>
    <recommendedName>
        <fullName evidence="3">tetrahydrofolate synthase</fullName>
        <ecNumber evidence="3">6.3.2.17</ecNumber>
    </recommendedName>
    <alternativeName>
        <fullName evidence="11">Folylpoly-gamma-glutamate synthetase</fullName>
    </alternativeName>
    <alternativeName>
        <fullName evidence="10">Tetrahydrofolylpolyglutamate synthase</fullName>
    </alternativeName>
</protein>
<dbReference type="Gene3D" id="3.90.190.20">
    <property type="entry name" value="Mur ligase, C-terminal domain"/>
    <property type="match status" value="1"/>
</dbReference>
<evidence type="ECO:0000256" key="8">
    <source>
        <dbReference type="ARBA" id="ARBA00022840"/>
    </source>
</evidence>
<dbReference type="EC" id="6.3.2.17" evidence="3"/>
<accession>A0ABK0LTV5</accession>
<dbReference type="GeneTree" id="ENSGT00390000016526"/>
<dbReference type="GeneID" id="687266"/>
<feature type="signal peptide" evidence="13">
    <location>
        <begin position="1"/>
        <end position="21"/>
    </location>
</feature>
<evidence type="ECO:0000256" key="1">
    <source>
        <dbReference type="ARBA" id="ARBA00005150"/>
    </source>
</evidence>
<organism evidence="14 15">
    <name type="scientific">Rattus norvegicus</name>
    <name type="common">Rat</name>
    <dbReference type="NCBI Taxonomy" id="10116"/>
    <lineage>
        <taxon>Eukaryota</taxon>
        <taxon>Metazoa</taxon>
        <taxon>Chordata</taxon>
        <taxon>Craniata</taxon>
        <taxon>Vertebrata</taxon>
        <taxon>Euteleostomi</taxon>
        <taxon>Mammalia</taxon>
        <taxon>Eutheria</taxon>
        <taxon>Euarchontoglires</taxon>
        <taxon>Glires</taxon>
        <taxon>Rodentia</taxon>
        <taxon>Myomorpha</taxon>
        <taxon>Muroidea</taxon>
        <taxon>Muridae</taxon>
        <taxon>Murinae</taxon>
        <taxon>Rattus</taxon>
    </lineage>
</organism>
<keyword evidence="6" id="KW-0479">Metal-binding</keyword>
<keyword evidence="15" id="KW-1185">Reference proteome</keyword>
<dbReference type="InterPro" id="IPR018109">
    <property type="entry name" value="Folylpolyglutamate_synth_CS"/>
</dbReference>
<gene>
    <name evidence="14" type="primary">Fpgs</name>
</gene>
<keyword evidence="13" id="KW-0732">Signal</keyword>
<dbReference type="PROSITE" id="PS01011">
    <property type="entry name" value="FOLYLPOLYGLU_SYNT_1"/>
    <property type="match status" value="1"/>
</dbReference>
<reference evidence="14" key="2">
    <citation type="submission" date="2025-08" db="UniProtKB">
        <authorList>
            <consortium name="Ensembl"/>
        </authorList>
    </citation>
    <scope>IDENTIFICATION</scope>
    <source>
        <strain evidence="14">Brown Norway</strain>
    </source>
</reference>
<reference evidence="14" key="1">
    <citation type="submission" date="2024-01" db="EMBL/GenBank/DDBJ databases">
        <title>GRCr8: a new rat reference genome assembly contstructed from accurate long reads and long range scaffolding.</title>
        <authorList>
            <person name="Doris P.A."/>
            <person name="Kalbfleisch T."/>
            <person name="Li K."/>
            <person name="Howe K."/>
            <person name="Wood J."/>
        </authorList>
    </citation>
    <scope>NUCLEOTIDE SEQUENCE [LARGE SCALE GENOMIC DNA]</scope>
    <source>
        <strain evidence="14">Brown Norway</strain>
    </source>
</reference>
<dbReference type="Gene3D" id="3.40.1190.10">
    <property type="entry name" value="Mur-like, catalytic domain"/>
    <property type="match status" value="1"/>
</dbReference>